<proteinExistence type="predicted"/>
<evidence type="ECO:0000313" key="1">
    <source>
        <dbReference type="EMBL" id="RDX87937.1"/>
    </source>
</evidence>
<sequence length="83" mass="9066">MDIRPAYNCLLGTPCIHVARTVPSSFHQKVKFIVGTTGVEMEQEDSKPLRAAIMAARVPNQRDVQGLQDVVLASGPQKSFSDI</sequence>
<gene>
    <name evidence="1" type="ORF">CR513_30524</name>
</gene>
<dbReference type="EMBL" id="QJKJ01006094">
    <property type="protein sequence ID" value="RDX87937.1"/>
    <property type="molecule type" value="Genomic_DNA"/>
</dbReference>
<evidence type="ECO:0000313" key="2">
    <source>
        <dbReference type="Proteomes" id="UP000257109"/>
    </source>
</evidence>
<keyword evidence="2" id="KW-1185">Reference proteome</keyword>
<comment type="caution">
    <text evidence="1">The sequence shown here is derived from an EMBL/GenBank/DDBJ whole genome shotgun (WGS) entry which is preliminary data.</text>
</comment>
<dbReference type="OrthoDB" id="1738459at2759"/>
<accession>A0A371GBK3</accession>
<reference evidence="1" key="1">
    <citation type="submission" date="2018-05" db="EMBL/GenBank/DDBJ databases">
        <title>Draft genome of Mucuna pruriens seed.</title>
        <authorList>
            <person name="Nnadi N.E."/>
            <person name="Vos R."/>
            <person name="Hasami M.H."/>
            <person name="Devisetty U.K."/>
            <person name="Aguiy J.C."/>
        </authorList>
    </citation>
    <scope>NUCLEOTIDE SEQUENCE [LARGE SCALE GENOMIC DNA]</scope>
    <source>
        <strain evidence="1">JCA_2017</strain>
    </source>
</reference>
<organism evidence="1 2">
    <name type="scientific">Mucuna pruriens</name>
    <name type="common">Velvet bean</name>
    <name type="synonym">Dolichos pruriens</name>
    <dbReference type="NCBI Taxonomy" id="157652"/>
    <lineage>
        <taxon>Eukaryota</taxon>
        <taxon>Viridiplantae</taxon>
        <taxon>Streptophyta</taxon>
        <taxon>Embryophyta</taxon>
        <taxon>Tracheophyta</taxon>
        <taxon>Spermatophyta</taxon>
        <taxon>Magnoliopsida</taxon>
        <taxon>eudicotyledons</taxon>
        <taxon>Gunneridae</taxon>
        <taxon>Pentapetalae</taxon>
        <taxon>rosids</taxon>
        <taxon>fabids</taxon>
        <taxon>Fabales</taxon>
        <taxon>Fabaceae</taxon>
        <taxon>Papilionoideae</taxon>
        <taxon>50 kb inversion clade</taxon>
        <taxon>NPAAA clade</taxon>
        <taxon>indigoferoid/millettioid clade</taxon>
        <taxon>Phaseoleae</taxon>
        <taxon>Mucuna</taxon>
    </lineage>
</organism>
<protein>
    <submittedName>
        <fullName evidence="1">Uncharacterized protein</fullName>
    </submittedName>
</protein>
<name>A0A371GBK3_MUCPR</name>
<feature type="non-terminal residue" evidence="1">
    <location>
        <position position="1"/>
    </location>
</feature>
<dbReference type="Proteomes" id="UP000257109">
    <property type="component" value="Unassembled WGS sequence"/>
</dbReference>
<dbReference type="AlphaFoldDB" id="A0A371GBK3"/>